<sequence>MCKHYYTLTYFTWWVYKLLCPCYCASRTYGHKCRTCTTAIIIGNSAVVLGHLLGYGSCAFWCSNIAGDLVEFHYCKVYQQPLFGHLSGKELSAAITSILPFHPITYLF</sequence>
<organism evidence="1">
    <name type="scientific">Rhipicephalus microplus</name>
    <name type="common">Cattle tick</name>
    <name type="synonym">Boophilus microplus</name>
    <dbReference type="NCBI Taxonomy" id="6941"/>
    <lineage>
        <taxon>Eukaryota</taxon>
        <taxon>Metazoa</taxon>
        <taxon>Ecdysozoa</taxon>
        <taxon>Arthropoda</taxon>
        <taxon>Chelicerata</taxon>
        <taxon>Arachnida</taxon>
        <taxon>Acari</taxon>
        <taxon>Parasitiformes</taxon>
        <taxon>Ixodida</taxon>
        <taxon>Ixodoidea</taxon>
        <taxon>Ixodidae</taxon>
        <taxon>Rhipicephalinae</taxon>
        <taxon>Rhipicephalus</taxon>
        <taxon>Boophilus</taxon>
    </lineage>
</organism>
<reference evidence="1" key="1">
    <citation type="submission" date="2019-09" db="EMBL/GenBank/DDBJ databases">
        <title>Organ-specific transcriptomic study of the physiology of the cattle tick, Rhipicephalus microplus.</title>
        <authorList>
            <person name="Tirloni L."/>
            <person name="Braz G."/>
            <person name="Gandara A.C.P."/>
            <person name="Sabadin G.A."/>
            <person name="da Silva R.M."/>
            <person name="Guizzo M.G."/>
            <person name="Machado J.A."/>
            <person name="Costa E.P."/>
            <person name="Gomes H.F."/>
            <person name="Moraes J."/>
            <person name="Mota M.B.S."/>
            <person name="Mesquita R.D."/>
            <person name="Alvarenga P.H."/>
            <person name="Alves F."/>
            <person name="Seixas A."/>
            <person name="da Fonseca R.N."/>
            <person name="Fogaca A."/>
            <person name="Logullo C."/>
            <person name="Tanaka A."/>
            <person name="Daffre S."/>
            <person name="Termignoni C."/>
            <person name="Vaz I.S.Jr."/>
            <person name="Oliveira P.L."/>
            <person name="Ribeiro J.M."/>
        </authorList>
    </citation>
    <scope>NUCLEOTIDE SEQUENCE</scope>
    <source>
        <strain evidence="1">Porto Alegre</strain>
    </source>
</reference>
<proteinExistence type="predicted"/>
<name>A0A6M2DBZ5_RHIMP</name>
<evidence type="ECO:0000313" key="1">
    <source>
        <dbReference type="EMBL" id="NOV42761.1"/>
    </source>
</evidence>
<dbReference type="EMBL" id="GHWJ01010024">
    <property type="protein sequence ID" value="NOV42761.1"/>
    <property type="molecule type" value="Transcribed_RNA"/>
</dbReference>
<protein>
    <submittedName>
        <fullName evidence="1">Putative secreted protein</fullName>
    </submittedName>
</protein>
<dbReference type="AlphaFoldDB" id="A0A6M2DBZ5"/>
<accession>A0A6M2DBZ5</accession>